<feature type="domain" description="GFO/IDH/MocA-like oxidoreductase" evidence="2">
    <location>
        <begin position="133"/>
        <end position="275"/>
    </location>
</feature>
<dbReference type="GO" id="GO:0000166">
    <property type="term" value="F:nucleotide binding"/>
    <property type="evidence" value="ECO:0007669"/>
    <property type="project" value="InterPro"/>
</dbReference>
<name>A0A3D9KI82_9BACL</name>
<comment type="caution">
    <text evidence="3">The sequence shown here is derived from an EMBL/GenBank/DDBJ whole genome shotgun (WGS) entry which is preliminary data.</text>
</comment>
<dbReference type="SUPFAM" id="SSF51735">
    <property type="entry name" value="NAD(P)-binding Rossmann-fold domains"/>
    <property type="match status" value="1"/>
</dbReference>
<dbReference type="Gene3D" id="3.30.360.10">
    <property type="entry name" value="Dihydrodipicolinate Reductase, domain 2"/>
    <property type="match status" value="1"/>
</dbReference>
<dbReference type="OrthoDB" id="9815825at2"/>
<dbReference type="RefSeq" id="WP_116060214.1">
    <property type="nucleotide sequence ID" value="NZ_QRDZ01000005.1"/>
</dbReference>
<dbReference type="InterPro" id="IPR055170">
    <property type="entry name" value="GFO_IDH_MocA-like_dom"/>
</dbReference>
<accession>A0A3D9KI82</accession>
<dbReference type="Pfam" id="PF22725">
    <property type="entry name" value="GFO_IDH_MocA_C3"/>
    <property type="match status" value="1"/>
</dbReference>
<dbReference type="InterPro" id="IPR051450">
    <property type="entry name" value="Gfo/Idh/MocA_Oxidoreductases"/>
</dbReference>
<dbReference type="EMBL" id="QRDZ01000005">
    <property type="protein sequence ID" value="RED85217.1"/>
    <property type="molecule type" value="Genomic_DNA"/>
</dbReference>
<feature type="domain" description="Gfo/Idh/MocA-like oxidoreductase N-terminal" evidence="1">
    <location>
        <begin position="4"/>
        <end position="122"/>
    </location>
</feature>
<evidence type="ECO:0000313" key="4">
    <source>
        <dbReference type="Proteomes" id="UP000256977"/>
    </source>
</evidence>
<keyword evidence="4" id="KW-1185">Reference proteome</keyword>
<dbReference type="PANTHER" id="PTHR43377">
    <property type="entry name" value="BILIVERDIN REDUCTASE A"/>
    <property type="match status" value="1"/>
</dbReference>
<evidence type="ECO:0000259" key="2">
    <source>
        <dbReference type="Pfam" id="PF22725"/>
    </source>
</evidence>
<dbReference type="Proteomes" id="UP000256977">
    <property type="component" value="Unassembled WGS sequence"/>
</dbReference>
<evidence type="ECO:0000313" key="3">
    <source>
        <dbReference type="EMBL" id="RED85217.1"/>
    </source>
</evidence>
<dbReference type="InterPro" id="IPR000683">
    <property type="entry name" value="Gfo/Idh/MocA-like_OxRdtase_N"/>
</dbReference>
<dbReference type="InterPro" id="IPR036291">
    <property type="entry name" value="NAD(P)-bd_dom_sf"/>
</dbReference>
<dbReference type="Gene3D" id="3.40.50.720">
    <property type="entry name" value="NAD(P)-binding Rossmann-like Domain"/>
    <property type="match status" value="1"/>
</dbReference>
<protein>
    <submittedName>
        <fullName evidence="3">Putative dehydrogenase</fullName>
    </submittedName>
</protein>
<dbReference type="AlphaFoldDB" id="A0A3D9KI82"/>
<sequence>MSKIKAAIIGCGAIASNAHIKAYMNNADAEIKYFCDIDLARAEQAVLANGCGTAISDYRIILEDPEVEAVSVCTPNHLHAPISIACLQAGKHVLCEKPAARTYEEALTMQQAQHNAGTTLNIGVVNRFNANVNAIKRMIEAGELGELYHVYVSFRSHRSIPGLGGAFTTKAVAGGGALIDWGVHFLDIVMYCAGDPRPVTVSGQAYSKLGSDIAGYAYTNMWAGPPNPSGTYDVDDFVTGLIRTEGPTISLNGAWAQNIGVEEMFIDFLGDKAGIRLQYGQDFIVYGTKDGALSETKLKLKQEDMFQNEIDAFLRCVRTGEKLASHIDTVILSSQIIQAIYDSSEQRGEIALQAEGGRIEG</sequence>
<evidence type="ECO:0000259" key="1">
    <source>
        <dbReference type="Pfam" id="PF01408"/>
    </source>
</evidence>
<organism evidence="3 4">
    <name type="scientific">Cohnella phaseoli</name>
    <dbReference type="NCBI Taxonomy" id="456490"/>
    <lineage>
        <taxon>Bacteria</taxon>
        <taxon>Bacillati</taxon>
        <taxon>Bacillota</taxon>
        <taxon>Bacilli</taxon>
        <taxon>Bacillales</taxon>
        <taxon>Paenibacillaceae</taxon>
        <taxon>Cohnella</taxon>
    </lineage>
</organism>
<proteinExistence type="predicted"/>
<reference evidence="3 4" key="1">
    <citation type="submission" date="2018-07" db="EMBL/GenBank/DDBJ databases">
        <title>Genomic Encyclopedia of Type Strains, Phase III (KMG-III): the genomes of soil and plant-associated and newly described type strains.</title>
        <authorList>
            <person name="Whitman W."/>
        </authorList>
    </citation>
    <scope>NUCLEOTIDE SEQUENCE [LARGE SCALE GENOMIC DNA]</scope>
    <source>
        <strain evidence="3 4">CECT 7287</strain>
    </source>
</reference>
<gene>
    <name evidence="3" type="ORF">DFP98_105228</name>
</gene>
<dbReference type="Pfam" id="PF01408">
    <property type="entry name" value="GFO_IDH_MocA"/>
    <property type="match status" value="1"/>
</dbReference>
<dbReference type="PANTHER" id="PTHR43377:SF1">
    <property type="entry name" value="BILIVERDIN REDUCTASE A"/>
    <property type="match status" value="1"/>
</dbReference>
<dbReference type="SUPFAM" id="SSF55347">
    <property type="entry name" value="Glyceraldehyde-3-phosphate dehydrogenase-like, C-terminal domain"/>
    <property type="match status" value="1"/>
</dbReference>